<name>A0AAJ1ESR1_9BACT</name>
<feature type="chain" id="PRO_5042499294" evidence="2">
    <location>
        <begin position="22"/>
        <end position="297"/>
    </location>
</feature>
<evidence type="ECO:0000256" key="2">
    <source>
        <dbReference type="SAM" id="SignalP"/>
    </source>
</evidence>
<dbReference type="InterPro" id="IPR054828">
    <property type="entry name" value="Vit_B12_bind_prot"/>
</dbReference>
<sequence length="297" mass="32516">MTHRAILLFWIALFVRGPADAAPLTAIDDAGRSVTIDRPPTRIMALTPGHTEILFALGAEDRIVAVDQWSDFPQAAKAKPRIAPLNPNLEQVVRFNPDLILSTRGGAEPLLPLERYGIKVMIFAPQTLDDLYRNILLIGRIVDAEVRAEGVVRTMRQRVAAVVAKVRDAPRPKLFIELDGSDPDRPFTAGPGSFIDILVQLAGGVNVAAHSRMAWPQFSLEELVKADPDLIILADPLSPTNPHAVELAARRRGWSRLRAVRLGAIAAIDLSPISRPGPRIVEGLELLAGLLHPDRFR</sequence>
<dbReference type="PANTHER" id="PTHR30535">
    <property type="entry name" value="VITAMIN B12-BINDING PROTEIN"/>
    <property type="match status" value="1"/>
</dbReference>
<gene>
    <name evidence="4" type="ORF">K8G79_04925</name>
</gene>
<dbReference type="PROSITE" id="PS50983">
    <property type="entry name" value="FE_B12_PBP"/>
    <property type="match status" value="1"/>
</dbReference>
<dbReference type="InterPro" id="IPR002491">
    <property type="entry name" value="ABC_transptr_periplasmic_BD"/>
</dbReference>
<dbReference type="PANTHER" id="PTHR30535:SF34">
    <property type="entry name" value="MOLYBDATE-BINDING PROTEIN MOLA"/>
    <property type="match status" value="1"/>
</dbReference>
<dbReference type="GO" id="GO:0071281">
    <property type="term" value="P:cellular response to iron ion"/>
    <property type="evidence" value="ECO:0007669"/>
    <property type="project" value="TreeGrafter"/>
</dbReference>
<dbReference type="SUPFAM" id="SSF53807">
    <property type="entry name" value="Helical backbone' metal receptor"/>
    <property type="match status" value="1"/>
</dbReference>
<comment type="caution">
    <text evidence="4">The sequence shown here is derived from an EMBL/GenBank/DDBJ whole genome shotgun (WGS) entry which is preliminary data.</text>
</comment>
<keyword evidence="1 2" id="KW-0732">Signal</keyword>
<dbReference type="Gene3D" id="3.40.50.1980">
    <property type="entry name" value="Nitrogenase molybdenum iron protein domain"/>
    <property type="match status" value="2"/>
</dbReference>
<dbReference type="AlphaFoldDB" id="A0AAJ1ESR1"/>
<protein>
    <submittedName>
        <fullName evidence="4">ABC transporter substrate-binding protein</fullName>
    </submittedName>
</protein>
<dbReference type="Proteomes" id="UP001197609">
    <property type="component" value="Unassembled WGS sequence"/>
</dbReference>
<dbReference type="CDD" id="cd01143">
    <property type="entry name" value="YvrC"/>
    <property type="match status" value="1"/>
</dbReference>
<proteinExistence type="predicted"/>
<evidence type="ECO:0000313" key="4">
    <source>
        <dbReference type="EMBL" id="MBZ0159464.1"/>
    </source>
</evidence>
<feature type="signal peptide" evidence="2">
    <location>
        <begin position="1"/>
        <end position="21"/>
    </location>
</feature>
<evidence type="ECO:0000256" key="1">
    <source>
        <dbReference type="ARBA" id="ARBA00022729"/>
    </source>
</evidence>
<dbReference type="InterPro" id="IPR050902">
    <property type="entry name" value="ABC_Transporter_SBP"/>
</dbReference>
<dbReference type="NCBIfam" id="NF038402">
    <property type="entry name" value="TroA_like"/>
    <property type="match status" value="1"/>
</dbReference>
<accession>A0AAJ1ESR1</accession>
<organism evidence="4 5">
    <name type="scientific">Candidatus Methylomirabilis tolerans</name>
    <dbReference type="NCBI Taxonomy" id="3123416"/>
    <lineage>
        <taxon>Bacteria</taxon>
        <taxon>Candidatus Methylomirabilota</taxon>
        <taxon>Candidatus Methylomirabilia</taxon>
        <taxon>Candidatus Methylomirabilales</taxon>
        <taxon>Candidatus Methylomirabilaceae</taxon>
        <taxon>Candidatus Methylomirabilis</taxon>
    </lineage>
</organism>
<evidence type="ECO:0000313" key="5">
    <source>
        <dbReference type="Proteomes" id="UP001197609"/>
    </source>
</evidence>
<evidence type="ECO:0000259" key="3">
    <source>
        <dbReference type="PROSITE" id="PS50983"/>
    </source>
</evidence>
<dbReference type="EMBL" id="JAIOIU010000056">
    <property type="protein sequence ID" value="MBZ0159464.1"/>
    <property type="molecule type" value="Genomic_DNA"/>
</dbReference>
<dbReference type="Pfam" id="PF01497">
    <property type="entry name" value="Peripla_BP_2"/>
    <property type="match status" value="1"/>
</dbReference>
<feature type="domain" description="Fe/B12 periplasmic-binding" evidence="3">
    <location>
        <begin position="42"/>
        <end position="295"/>
    </location>
</feature>
<reference evidence="4 5" key="1">
    <citation type="journal article" date="2021" name="bioRxiv">
        <title>Unraveling nitrogen, sulfur and carbon metabolic pathways and microbial community transcriptional responses to substrate deprivation and toxicity stresses in a bioreactor mimicking anoxic brackish coastal sediment conditions.</title>
        <authorList>
            <person name="Martins P.D."/>
            <person name="Echeveste M.J."/>
            <person name="Arshad A."/>
            <person name="Kurth J."/>
            <person name="Ouboter H."/>
            <person name="Jetten M.S.M."/>
            <person name="Welte C.U."/>
        </authorList>
    </citation>
    <scope>NUCLEOTIDE SEQUENCE [LARGE SCALE GENOMIC DNA]</scope>
    <source>
        <strain evidence="4">MAG_38</strain>
    </source>
</reference>